<dbReference type="SUPFAM" id="SSF52058">
    <property type="entry name" value="L domain-like"/>
    <property type="match status" value="1"/>
</dbReference>
<keyword evidence="1" id="KW-0433">Leucine-rich repeat</keyword>
<evidence type="ECO:0000256" key="5">
    <source>
        <dbReference type="SAM" id="Phobius"/>
    </source>
</evidence>
<keyword evidence="5" id="KW-0472">Membrane</keyword>
<evidence type="ECO:0000256" key="3">
    <source>
        <dbReference type="ARBA" id="ARBA00023157"/>
    </source>
</evidence>
<feature type="domain" description="LNR" evidence="7">
    <location>
        <begin position="554"/>
        <end position="596"/>
    </location>
</feature>
<keyword evidence="4" id="KW-0325">Glycoprotein</keyword>
<feature type="chain" id="PRO_5018654901" description="LNR domain-containing protein" evidence="6">
    <location>
        <begin position="22"/>
        <end position="601"/>
    </location>
</feature>
<accession>A0A3R6YR03</accession>
<protein>
    <recommendedName>
        <fullName evidence="7">LNR domain-containing protein</fullName>
    </recommendedName>
</protein>
<dbReference type="Proteomes" id="UP000285060">
    <property type="component" value="Unassembled WGS sequence"/>
</dbReference>
<keyword evidence="5" id="KW-0812">Transmembrane</keyword>
<evidence type="ECO:0000313" key="9">
    <source>
        <dbReference type="Proteomes" id="UP000285060"/>
    </source>
</evidence>
<dbReference type="Gene3D" id="3.30.300.320">
    <property type="match status" value="1"/>
</dbReference>
<feature type="non-terminal residue" evidence="8">
    <location>
        <position position="601"/>
    </location>
</feature>
<feature type="transmembrane region" description="Helical" evidence="5">
    <location>
        <begin position="137"/>
        <end position="157"/>
    </location>
</feature>
<gene>
    <name evidence="8" type="ORF">DYB32_010618</name>
</gene>
<feature type="transmembrane region" description="Helical" evidence="5">
    <location>
        <begin position="39"/>
        <end position="59"/>
    </location>
</feature>
<dbReference type="VEuPathDB" id="FungiDB:H310_09800"/>
<dbReference type="SMART" id="SM00369">
    <property type="entry name" value="LRR_TYP"/>
    <property type="match status" value="2"/>
</dbReference>
<dbReference type="Pfam" id="PF00066">
    <property type="entry name" value="Notch"/>
    <property type="match status" value="1"/>
</dbReference>
<dbReference type="AlphaFoldDB" id="A0A3R6YR03"/>
<evidence type="ECO:0000256" key="6">
    <source>
        <dbReference type="SAM" id="SignalP"/>
    </source>
</evidence>
<proteinExistence type="predicted"/>
<feature type="signal peptide" evidence="6">
    <location>
        <begin position="1"/>
        <end position="21"/>
    </location>
</feature>
<evidence type="ECO:0000256" key="2">
    <source>
        <dbReference type="ARBA" id="ARBA00022737"/>
    </source>
</evidence>
<feature type="transmembrane region" description="Helical" evidence="5">
    <location>
        <begin position="169"/>
        <end position="197"/>
    </location>
</feature>
<keyword evidence="2" id="KW-0677">Repeat</keyword>
<keyword evidence="5" id="KW-1133">Transmembrane helix</keyword>
<evidence type="ECO:0000259" key="7">
    <source>
        <dbReference type="SMART" id="SM00004"/>
    </source>
</evidence>
<dbReference type="SMART" id="SM00004">
    <property type="entry name" value="NL"/>
    <property type="match status" value="1"/>
</dbReference>
<keyword evidence="3" id="KW-1015">Disulfide bond</keyword>
<dbReference type="EMBL" id="QUSY01003657">
    <property type="protein sequence ID" value="RHY16708.1"/>
    <property type="molecule type" value="Genomic_DNA"/>
</dbReference>
<dbReference type="Gene3D" id="3.80.10.10">
    <property type="entry name" value="Ribonuclease Inhibitor"/>
    <property type="match status" value="1"/>
</dbReference>
<evidence type="ECO:0000256" key="1">
    <source>
        <dbReference type="ARBA" id="ARBA00022614"/>
    </source>
</evidence>
<dbReference type="InterPro" id="IPR032675">
    <property type="entry name" value="LRR_dom_sf"/>
</dbReference>
<reference evidence="8 9" key="1">
    <citation type="submission" date="2018-08" db="EMBL/GenBank/DDBJ databases">
        <title>Aphanomyces genome sequencing and annotation.</title>
        <authorList>
            <person name="Minardi D."/>
            <person name="Oidtmann B."/>
            <person name="Van Der Giezen M."/>
            <person name="Studholme D.J."/>
        </authorList>
    </citation>
    <scope>NUCLEOTIDE SEQUENCE [LARGE SCALE GENOMIC DNA]</scope>
    <source>
        <strain evidence="8 9">NJM0002</strain>
    </source>
</reference>
<dbReference type="InterPro" id="IPR003591">
    <property type="entry name" value="Leu-rich_rpt_typical-subtyp"/>
</dbReference>
<evidence type="ECO:0000256" key="4">
    <source>
        <dbReference type="ARBA" id="ARBA00023180"/>
    </source>
</evidence>
<dbReference type="InterPro" id="IPR000800">
    <property type="entry name" value="Notch_dom"/>
</dbReference>
<keyword evidence="6" id="KW-0732">Signal</keyword>
<organism evidence="8 9">
    <name type="scientific">Aphanomyces invadans</name>
    <dbReference type="NCBI Taxonomy" id="157072"/>
    <lineage>
        <taxon>Eukaryota</taxon>
        <taxon>Sar</taxon>
        <taxon>Stramenopiles</taxon>
        <taxon>Oomycota</taxon>
        <taxon>Saprolegniomycetes</taxon>
        <taxon>Saprolegniales</taxon>
        <taxon>Verrucalvaceae</taxon>
        <taxon>Aphanomyces</taxon>
    </lineage>
</organism>
<sequence length="601" mass="66041">MHTTVCLYLAMWIVVTLFSRGVDVAVANAYSPITVMGSYAVLCVLHVHAVMATLFPKTIPSMPMPSKDRLSTLSSGMLLKVKVTPHQHGPRAPTTPSILMTDEIQDCIIIAFNLFEVGCQSHQAFAMFQTLVEPVKVISYGLVVVLYSFASPLFLFIRCTQTKSTLLNLADTIVSFTLSTGHPLFSLIITVFHYLVLEPTLAQDNLWATRSTLLTRLLVPSSAFDMLCKLGMHLGTYISLRQSHLSLQMLKSTTLRPPPSPSARRRRYFRWLLRINLVVNVGWSVVLLVWMGIALGVDRSCPVYCLAQATPLWDMTCQCAYANINCAKLNIADPAPLLSHTIVGTSLFYLQVSRCAVPDGLPPPVLAPFQNLGKVSILFSNLSTWDGPLPPSVGFVSIRFSPALETIPRALYGHDLSPRLVVLVVEGCPVRSIPRSVIETWSNLVFLSLINISLAEYPTDLSRLPHLELLNLKLNQLASVPEALGAPPDLPSLRTARFSWNQLVQVPETLAARNKVVVELSGNPIASPGNTTSVALQQRTVQLDGTPYCLNASTTSSLSYCYPLCSYGCSVKWIGDHFCDWACFTKACNFDGGDCDEFGFD</sequence>
<keyword evidence="9" id="KW-1185">Reference proteome</keyword>
<comment type="caution">
    <text evidence="8">The sequence shown here is derived from an EMBL/GenBank/DDBJ whole genome shotgun (WGS) entry which is preliminary data.</text>
</comment>
<evidence type="ECO:0000313" key="8">
    <source>
        <dbReference type="EMBL" id="RHY16708.1"/>
    </source>
</evidence>
<feature type="transmembrane region" description="Helical" evidence="5">
    <location>
        <begin position="271"/>
        <end position="293"/>
    </location>
</feature>
<name>A0A3R6YR03_9STRA</name>